<keyword evidence="1" id="KW-0732">Signal</keyword>
<dbReference type="EMBL" id="BKAJ01000119">
    <property type="protein sequence ID" value="GEP59097.1"/>
    <property type="molecule type" value="Genomic_DNA"/>
</dbReference>
<dbReference type="PANTHER" id="PTHR30535">
    <property type="entry name" value="VITAMIN B12-BINDING PROTEIN"/>
    <property type="match status" value="1"/>
</dbReference>
<dbReference type="GO" id="GO:0071281">
    <property type="term" value="P:cellular response to iron ion"/>
    <property type="evidence" value="ECO:0007669"/>
    <property type="project" value="TreeGrafter"/>
</dbReference>
<protein>
    <submittedName>
        <fullName evidence="3">Iron ABC transporter substrate-binding protein</fullName>
    </submittedName>
</protein>
<evidence type="ECO:0000259" key="2">
    <source>
        <dbReference type="PROSITE" id="PS50983"/>
    </source>
</evidence>
<accession>A0A512NJG7</accession>
<dbReference type="Pfam" id="PF01497">
    <property type="entry name" value="Peripla_BP_2"/>
    <property type="match status" value="1"/>
</dbReference>
<keyword evidence="4" id="KW-1185">Reference proteome</keyword>
<feature type="signal peptide" evidence="1">
    <location>
        <begin position="1"/>
        <end position="25"/>
    </location>
</feature>
<evidence type="ECO:0000313" key="4">
    <source>
        <dbReference type="Proteomes" id="UP000321058"/>
    </source>
</evidence>
<dbReference type="CDD" id="cd01147">
    <property type="entry name" value="HemV-2"/>
    <property type="match status" value="1"/>
</dbReference>
<dbReference type="InterPro" id="IPR050902">
    <property type="entry name" value="ABC_Transporter_SBP"/>
</dbReference>
<organism evidence="3 4">
    <name type="scientific">Reyranella soli</name>
    <dbReference type="NCBI Taxonomy" id="1230389"/>
    <lineage>
        <taxon>Bacteria</taxon>
        <taxon>Pseudomonadati</taxon>
        <taxon>Pseudomonadota</taxon>
        <taxon>Alphaproteobacteria</taxon>
        <taxon>Hyphomicrobiales</taxon>
        <taxon>Reyranellaceae</taxon>
        <taxon>Reyranella</taxon>
    </lineage>
</organism>
<name>A0A512NJG7_9HYPH</name>
<dbReference type="PROSITE" id="PS50983">
    <property type="entry name" value="FE_B12_PBP"/>
    <property type="match status" value="1"/>
</dbReference>
<dbReference type="PANTHER" id="PTHR30535:SF34">
    <property type="entry name" value="MOLYBDATE-BINDING PROTEIN MOLA"/>
    <property type="match status" value="1"/>
</dbReference>
<gene>
    <name evidence="3" type="ORF">RSO01_62630</name>
</gene>
<dbReference type="OrthoDB" id="9775594at2"/>
<dbReference type="InterPro" id="IPR002491">
    <property type="entry name" value="ABC_transptr_periplasmic_BD"/>
</dbReference>
<evidence type="ECO:0000256" key="1">
    <source>
        <dbReference type="SAM" id="SignalP"/>
    </source>
</evidence>
<comment type="caution">
    <text evidence="3">The sequence shown here is derived from an EMBL/GenBank/DDBJ whole genome shotgun (WGS) entry which is preliminary data.</text>
</comment>
<dbReference type="SUPFAM" id="SSF53807">
    <property type="entry name" value="Helical backbone' metal receptor"/>
    <property type="match status" value="1"/>
</dbReference>
<feature type="domain" description="Fe/B12 periplasmic-binding" evidence="2">
    <location>
        <begin position="44"/>
        <end position="311"/>
    </location>
</feature>
<dbReference type="Gene3D" id="3.40.50.1980">
    <property type="entry name" value="Nitrogenase molybdenum iron protein domain"/>
    <property type="match status" value="2"/>
</dbReference>
<dbReference type="Gene3D" id="1.20.58.2180">
    <property type="match status" value="1"/>
</dbReference>
<dbReference type="AlphaFoldDB" id="A0A512NJG7"/>
<proteinExistence type="predicted"/>
<dbReference type="Proteomes" id="UP000321058">
    <property type="component" value="Unassembled WGS sequence"/>
</dbReference>
<feature type="chain" id="PRO_5021723469" evidence="1">
    <location>
        <begin position="26"/>
        <end position="347"/>
    </location>
</feature>
<sequence length="347" mass="37027">MKTSRRAALALLGAGLLARPSWAQARTITDSAGRKVVLPDRINRVFVAGPPASVLVYTLAPDAMVGWIRLPTAAEKEFLTAPARDLPETGRLTGRGDTMSLERLVAAKPDLVVDFGSVTDTYMSLANRVQEQTGIPYVLIDGTFAATPASLRLAGDILGRSARAAELADYADKSFANVDAVLARVPAGKRPRVYLARGPEGLETGGRGSINTEIIERAAGVNVAEGLGGRGNTANASLEQIIAWQPDVIVTLDGAFHQAVKSKPGWDQVRAVAENKVFLAPSLPWGWIDAPPSLNRLIGLRWLLATFYPTESGIDLNADTRAFYALFYGVKLDDAQLDRLLGGAAAR</sequence>
<reference evidence="3 4" key="1">
    <citation type="submission" date="2019-07" db="EMBL/GenBank/DDBJ databases">
        <title>Whole genome shotgun sequence of Reyranella soli NBRC 108950.</title>
        <authorList>
            <person name="Hosoyama A."/>
            <person name="Uohara A."/>
            <person name="Ohji S."/>
            <person name="Ichikawa N."/>
        </authorList>
    </citation>
    <scope>NUCLEOTIDE SEQUENCE [LARGE SCALE GENOMIC DNA]</scope>
    <source>
        <strain evidence="3 4">NBRC 108950</strain>
    </source>
</reference>
<evidence type="ECO:0000313" key="3">
    <source>
        <dbReference type="EMBL" id="GEP59097.1"/>
    </source>
</evidence>
<dbReference type="RefSeq" id="WP_147154456.1">
    <property type="nucleotide sequence ID" value="NZ_BKAJ01000119.1"/>
</dbReference>